<proteinExistence type="predicted"/>
<dbReference type="EMBL" id="JAVXUP010000088">
    <property type="protein sequence ID" value="KAK3038864.1"/>
    <property type="molecule type" value="Genomic_DNA"/>
</dbReference>
<name>A0AA89BD28_9ASTE</name>
<dbReference type="PANTHER" id="PTHR33070">
    <property type="entry name" value="OS06G0725500 PROTEIN"/>
    <property type="match status" value="1"/>
</dbReference>
<accession>A0AA89BD28</accession>
<organism evidence="1 2">
    <name type="scientific">Escallonia herrerae</name>
    <dbReference type="NCBI Taxonomy" id="1293975"/>
    <lineage>
        <taxon>Eukaryota</taxon>
        <taxon>Viridiplantae</taxon>
        <taxon>Streptophyta</taxon>
        <taxon>Embryophyta</taxon>
        <taxon>Tracheophyta</taxon>
        <taxon>Spermatophyta</taxon>
        <taxon>Magnoliopsida</taxon>
        <taxon>eudicotyledons</taxon>
        <taxon>Gunneridae</taxon>
        <taxon>Pentapetalae</taxon>
        <taxon>asterids</taxon>
        <taxon>campanulids</taxon>
        <taxon>Escalloniales</taxon>
        <taxon>Escalloniaceae</taxon>
        <taxon>Escallonia</taxon>
    </lineage>
</organism>
<sequence>MASSLSIPKSVCHARSNSFPARSHPLTSSVEDHLFRLKASEATSSSPSSIFHQLNSLKDLHECVCDWIHLPSVQQTLSNEKHRADKFLDGSLRLLDICGSARDVLLQTNESIQEFESSLRRKRGEAALPCEIGAYLTSRKKLNKISSKCIKNFKTYEKCPAVLLDNDRDLVAIVNVVREVETISFLVLKSVLSYVSGTKTISKQRGWSLVSKFMQPKREGIDSEAVQNLLKELQTFGYLIQKLEDGLESTFRLRTSEASSSSSASSLLDQLGCLKGLREQLQDLIQLPSTQRTLSYEKSGADEVLNGSLRLLDVCGTVRDVFLQTKESIQELESSLRRKRGETSLSRDVGAYLKSRKTVIKKVSKCIKNLKSSEKHCPLVLIDEDSDLVAILKMLREVEIVSFSVLKSALSYMSGTKSISKQSSWSFATKFMQPKQISSDAEGKTNEHEVKKIDGALYALTIQKSCEGTYTEALQDLQKQLQTFEHCTLNTIRKKVAISVTKMTVSKASGCHENKLYHMKKVANGKVKFSTDLRS</sequence>
<gene>
    <name evidence="1" type="ORF">RJ639_028586</name>
</gene>
<dbReference type="AlphaFoldDB" id="A0AA89BD28"/>
<dbReference type="GO" id="GO:0048367">
    <property type="term" value="P:shoot system development"/>
    <property type="evidence" value="ECO:0007669"/>
    <property type="project" value="InterPro"/>
</dbReference>
<evidence type="ECO:0000313" key="2">
    <source>
        <dbReference type="Proteomes" id="UP001188597"/>
    </source>
</evidence>
<reference evidence="1" key="1">
    <citation type="submission" date="2022-12" db="EMBL/GenBank/DDBJ databases">
        <title>Draft genome assemblies for two species of Escallonia (Escalloniales).</title>
        <authorList>
            <person name="Chanderbali A."/>
            <person name="Dervinis C."/>
            <person name="Anghel I."/>
            <person name="Soltis D."/>
            <person name="Soltis P."/>
            <person name="Zapata F."/>
        </authorList>
    </citation>
    <scope>NUCLEOTIDE SEQUENCE</scope>
    <source>
        <strain evidence="1">UCBG64.0493</strain>
        <tissue evidence="1">Leaf</tissue>
    </source>
</reference>
<dbReference type="GO" id="GO:0048364">
    <property type="term" value="P:root development"/>
    <property type="evidence" value="ECO:0007669"/>
    <property type="project" value="InterPro"/>
</dbReference>
<keyword evidence="2" id="KW-1185">Reference proteome</keyword>
<protein>
    <submittedName>
        <fullName evidence="1">Uncharacterized protein</fullName>
    </submittedName>
</protein>
<dbReference type="Proteomes" id="UP001188597">
    <property type="component" value="Unassembled WGS sequence"/>
</dbReference>
<comment type="caution">
    <text evidence="1">The sequence shown here is derived from an EMBL/GenBank/DDBJ whole genome shotgun (WGS) entry which is preliminary data.</text>
</comment>
<dbReference type="Pfam" id="PF03087">
    <property type="entry name" value="BPS1"/>
    <property type="match status" value="2"/>
</dbReference>
<dbReference type="PANTHER" id="PTHR33070:SF129">
    <property type="entry name" value="DUF241 DOMAIN PROTEIN"/>
    <property type="match status" value="1"/>
</dbReference>
<evidence type="ECO:0000313" key="1">
    <source>
        <dbReference type="EMBL" id="KAK3038864.1"/>
    </source>
</evidence>
<dbReference type="InterPro" id="IPR004320">
    <property type="entry name" value="BPS1_pln"/>
</dbReference>